<dbReference type="Gene3D" id="1.10.10.2840">
    <property type="entry name" value="PucR C-terminal helix-turn-helix domain"/>
    <property type="match status" value="1"/>
</dbReference>
<protein>
    <recommendedName>
        <fullName evidence="3">PucR C-terminal helix-turn-helix domain-containing protein</fullName>
    </recommendedName>
</protein>
<evidence type="ECO:0008006" key="3">
    <source>
        <dbReference type="Google" id="ProtNLM"/>
    </source>
</evidence>
<dbReference type="EMBL" id="CP121271">
    <property type="protein sequence ID" value="WMC84125.1"/>
    <property type="molecule type" value="Genomic_DNA"/>
</dbReference>
<reference evidence="1" key="1">
    <citation type="submission" date="2023-03" db="EMBL/GenBank/DDBJ databases">
        <title>Borrelidin-producing and root-colonizing Streptomyces rochei is a potent biopesticide for soil-borne oomycete-caused plant diseases.</title>
        <authorList>
            <person name="Zhou D."/>
            <person name="Wang X."/>
            <person name="Navarro-Munoz J.C."/>
            <person name="Li W."/>
            <person name="Li J."/>
            <person name="Jiu M."/>
            <person name="Deng S."/>
            <person name="Ye Y."/>
            <person name="Daly P."/>
            <person name="Wei L."/>
        </authorList>
    </citation>
    <scope>NUCLEOTIDE SEQUENCE</scope>
    <source>
        <strain evidence="1">JK1</strain>
    </source>
</reference>
<accession>A0AAX3ZAV9</accession>
<evidence type="ECO:0000313" key="2">
    <source>
        <dbReference type="Proteomes" id="UP001231701"/>
    </source>
</evidence>
<dbReference type="GO" id="GO:0003677">
    <property type="term" value="F:DNA binding"/>
    <property type="evidence" value="ECO:0007669"/>
    <property type="project" value="InterPro"/>
</dbReference>
<sequence length="122" mass="13313">MALRLTDASTPAVDAADLGAMLLLAQTYDPEHPHEDVRALARLDRRSADVLRTLVEADSVRSAAAELGMHHSTVQARHEALTHTLGYDPRSNVGRMRYIAAALLLRLTDPVPPTRPGSPWNT</sequence>
<proteinExistence type="predicted"/>
<name>A0AAX3ZAV9_STRRO</name>
<dbReference type="InterPro" id="IPR042070">
    <property type="entry name" value="PucR_C-HTH_sf"/>
</dbReference>
<dbReference type="RefSeq" id="WP_029394537.1">
    <property type="nucleotide sequence ID" value="NZ_CP121271.1"/>
</dbReference>
<organism evidence="1 2">
    <name type="scientific">Streptomyces rochei</name>
    <name type="common">Streptomyces parvullus</name>
    <dbReference type="NCBI Taxonomy" id="1928"/>
    <lineage>
        <taxon>Bacteria</taxon>
        <taxon>Bacillati</taxon>
        <taxon>Actinomycetota</taxon>
        <taxon>Actinomycetes</taxon>
        <taxon>Kitasatosporales</taxon>
        <taxon>Streptomycetaceae</taxon>
        <taxon>Streptomyces</taxon>
        <taxon>Streptomyces rochei group</taxon>
    </lineage>
</organism>
<dbReference type="GO" id="GO:0006355">
    <property type="term" value="P:regulation of DNA-templated transcription"/>
    <property type="evidence" value="ECO:0007669"/>
    <property type="project" value="InterPro"/>
</dbReference>
<dbReference type="SUPFAM" id="SSF46894">
    <property type="entry name" value="C-terminal effector domain of the bipartite response regulators"/>
    <property type="match status" value="1"/>
</dbReference>
<dbReference type="InterPro" id="IPR016032">
    <property type="entry name" value="Sig_transdc_resp-reg_C-effctor"/>
</dbReference>
<dbReference type="GeneID" id="90940434"/>
<gene>
    <name evidence="1" type="ORF">P7W03_00375</name>
</gene>
<dbReference type="Proteomes" id="UP001231701">
    <property type="component" value="Chromosome"/>
</dbReference>
<dbReference type="AlphaFoldDB" id="A0AAX3ZAV9"/>
<evidence type="ECO:0000313" key="1">
    <source>
        <dbReference type="EMBL" id="WMC84125.1"/>
    </source>
</evidence>